<dbReference type="GO" id="GO:0022824">
    <property type="term" value="F:transmitter-gated monoatomic ion channel activity"/>
    <property type="evidence" value="ECO:0007669"/>
    <property type="project" value="UniProtKB-ARBA"/>
</dbReference>
<feature type="transmembrane region" description="Helical" evidence="23">
    <location>
        <begin position="538"/>
        <end position="560"/>
    </location>
</feature>
<feature type="binding site" evidence="20">
    <location>
        <position position="639"/>
    </location>
    <ligand>
        <name>L-glutamate</name>
        <dbReference type="ChEBI" id="CHEBI:29985"/>
    </ligand>
</feature>
<name>A0A674AT49_SALTR</name>
<evidence type="ECO:0000256" key="4">
    <source>
        <dbReference type="ARBA" id="ARBA00022692"/>
    </source>
</evidence>
<dbReference type="Pfam" id="PF01094">
    <property type="entry name" value="ANF_receptor"/>
    <property type="match status" value="1"/>
</dbReference>
<evidence type="ECO:0000313" key="26">
    <source>
        <dbReference type="Ensembl" id="ENSSTUP00000062295.1"/>
    </source>
</evidence>
<evidence type="ECO:0000256" key="10">
    <source>
        <dbReference type="ARBA" id="ARBA00023139"/>
    </source>
</evidence>
<dbReference type="FunFam" id="1.10.287.70:FF:000067">
    <property type="entry name" value="glutamate receptor 2 isoform X1"/>
    <property type="match status" value="1"/>
</dbReference>
<feature type="binding site" evidence="20">
    <location>
        <position position="423"/>
    </location>
    <ligand>
        <name>L-glutamate</name>
        <dbReference type="ChEBI" id="CHEBI:29985"/>
    </ligand>
</feature>
<keyword evidence="16" id="KW-0449">Lipoprotein</keyword>
<dbReference type="CDD" id="cd13729">
    <property type="entry name" value="PBP2_iGluR_AMPA_GluR1"/>
    <property type="match status" value="1"/>
</dbReference>
<comment type="similarity">
    <text evidence="23">Belongs to the glutamate-gated ion channel (TC 1.A.10.1) family.</text>
</comment>
<reference evidence="26" key="1">
    <citation type="submission" date="2025-08" db="UniProtKB">
        <authorList>
            <consortium name="Ensembl"/>
        </authorList>
    </citation>
    <scope>IDENTIFICATION</scope>
</reference>
<evidence type="ECO:0000256" key="23">
    <source>
        <dbReference type="RuleBase" id="RU367118"/>
    </source>
</evidence>
<keyword evidence="3" id="KW-0597">Phosphoprotein</keyword>
<evidence type="ECO:0000256" key="3">
    <source>
        <dbReference type="ARBA" id="ARBA00022553"/>
    </source>
</evidence>
<dbReference type="InterPro" id="IPR015683">
    <property type="entry name" value="Ionotropic_Glu_rcpt"/>
</dbReference>
<dbReference type="SMART" id="SM00079">
    <property type="entry name" value="PBPe"/>
    <property type="match status" value="1"/>
</dbReference>
<feature type="binding site" evidence="20">
    <location>
        <position position="588"/>
    </location>
    <ligand>
        <name>L-glutamate</name>
        <dbReference type="ChEBI" id="CHEBI:29985"/>
    </ligand>
</feature>
<evidence type="ECO:0000256" key="18">
    <source>
        <dbReference type="ARBA" id="ARBA00034104"/>
    </source>
</evidence>
<reference evidence="26" key="2">
    <citation type="submission" date="2025-09" db="UniProtKB">
        <authorList>
            <consortium name="Ensembl"/>
        </authorList>
    </citation>
    <scope>IDENTIFICATION</scope>
</reference>
<evidence type="ECO:0000256" key="1">
    <source>
        <dbReference type="ARBA" id="ARBA00022448"/>
    </source>
</evidence>
<dbReference type="PRINTS" id="PR00177">
    <property type="entry name" value="NMDARECEPTOR"/>
</dbReference>
<dbReference type="SUPFAM" id="SSF53850">
    <property type="entry name" value="Periplasmic binding protein-like II"/>
    <property type="match status" value="1"/>
</dbReference>
<keyword evidence="7 23" id="KW-0770">Synapse</keyword>
<dbReference type="Gene3D" id="1.10.287.70">
    <property type="match status" value="1"/>
</dbReference>
<feature type="domain" description="Ionotropic glutamate receptor L-glutamate and glycine-binding" evidence="25">
    <location>
        <begin position="349"/>
        <end position="414"/>
    </location>
</feature>
<feature type="domain" description="Ionotropic glutamate receptor C-terminal" evidence="24">
    <location>
        <begin position="339"/>
        <end position="703"/>
    </location>
</feature>
<dbReference type="GO" id="GO:0045211">
    <property type="term" value="C:postsynaptic membrane"/>
    <property type="evidence" value="ECO:0007669"/>
    <property type="project" value="UniProtKB-SubCell"/>
</dbReference>
<dbReference type="PANTHER" id="PTHR18966">
    <property type="entry name" value="IONOTROPIC GLUTAMATE RECEPTOR"/>
    <property type="match status" value="1"/>
</dbReference>
<evidence type="ECO:0000256" key="15">
    <source>
        <dbReference type="ARBA" id="ARBA00023286"/>
    </source>
</evidence>
<dbReference type="Pfam" id="PF10613">
    <property type="entry name" value="Lig_chan-Glu_bd"/>
    <property type="match status" value="1"/>
</dbReference>
<feature type="disulfide bond" evidence="22">
    <location>
        <begin position="652"/>
        <end position="707"/>
    </location>
</feature>
<organism evidence="26 27">
    <name type="scientific">Salmo trutta</name>
    <name type="common">Brown trout</name>
    <dbReference type="NCBI Taxonomy" id="8032"/>
    <lineage>
        <taxon>Eukaryota</taxon>
        <taxon>Metazoa</taxon>
        <taxon>Chordata</taxon>
        <taxon>Craniata</taxon>
        <taxon>Vertebrata</taxon>
        <taxon>Euteleostomi</taxon>
        <taxon>Actinopterygii</taxon>
        <taxon>Neopterygii</taxon>
        <taxon>Teleostei</taxon>
        <taxon>Protacanthopterygii</taxon>
        <taxon>Salmoniformes</taxon>
        <taxon>Salmonidae</taxon>
        <taxon>Salmoninae</taxon>
        <taxon>Salmo</taxon>
    </lineage>
</organism>
<dbReference type="SUPFAM" id="SSF53822">
    <property type="entry name" value="Periplasmic binding protein-like I"/>
    <property type="match status" value="1"/>
</dbReference>
<evidence type="ECO:0000259" key="25">
    <source>
        <dbReference type="SMART" id="SM00918"/>
    </source>
</evidence>
<keyword evidence="27" id="KW-1185">Reference proteome</keyword>
<evidence type="ECO:0000313" key="27">
    <source>
        <dbReference type="Proteomes" id="UP000472277"/>
    </source>
</evidence>
<dbReference type="GeneTree" id="ENSGT00940000157342"/>
<keyword evidence="10" id="KW-0564">Palmitate</keyword>
<keyword evidence="12 23" id="KW-0675">Receptor</keyword>
<keyword evidence="15 23" id="KW-1071">Ligand-gated ion channel</keyword>
<dbReference type="InterPro" id="IPR028082">
    <property type="entry name" value="Peripla_BP_I"/>
</dbReference>
<evidence type="ECO:0000256" key="9">
    <source>
        <dbReference type="ARBA" id="ARBA00023136"/>
    </source>
</evidence>
<evidence type="ECO:0000256" key="14">
    <source>
        <dbReference type="ARBA" id="ARBA00023257"/>
    </source>
</evidence>
<feature type="site" description="Interaction with the cone snail toxin Con-ikot-ikot" evidence="21">
    <location>
        <position position="594"/>
    </location>
</feature>
<dbReference type="GO" id="GO:0007166">
    <property type="term" value="P:cell surface receptor signaling pathway"/>
    <property type="evidence" value="ECO:0007669"/>
    <property type="project" value="UniProtKB-ARBA"/>
</dbReference>
<keyword evidence="2 23" id="KW-1003">Cell membrane</keyword>
<dbReference type="SMART" id="SM00918">
    <property type="entry name" value="Lig_chan-Glu_bd"/>
    <property type="match status" value="1"/>
</dbReference>
<dbReference type="Ensembl" id="ENSSTUT00000065721.1">
    <property type="protein sequence ID" value="ENSSTUP00000062295.1"/>
    <property type="gene ID" value="ENSSTUG00000026827.1"/>
</dbReference>
<evidence type="ECO:0000256" key="2">
    <source>
        <dbReference type="ARBA" id="ARBA00022475"/>
    </source>
</evidence>
<feature type="binding site" evidence="20">
    <location>
        <position position="430"/>
    </location>
    <ligand>
        <name>L-glutamate</name>
        <dbReference type="ChEBI" id="CHEBI:29985"/>
    </ligand>
</feature>
<dbReference type="InterPro" id="IPR001828">
    <property type="entry name" value="ANF_lig-bd_rcpt"/>
</dbReference>
<evidence type="ECO:0000256" key="13">
    <source>
        <dbReference type="ARBA" id="ARBA00023180"/>
    </source>
</evidence>
<dbReference type="InterPro" id="IPR019594">
    <property type="entry name" value="Glu/Gly-bd"/>
</dbReference>
<dbReference type="InterPro" id="IPR001508">
    <property type="entry name" value="Iono_Glu_rcpt_met"/>
</dbReference>
<accession>A0A674AT49</accession>
<comment type="catalytic activity">
    <reaction evidence="19">
        <text>Ca(2+)(in) = Ca(2+)(out)</text>
        <dbReference type="Rhea" id="RHEA:29671"/>
        <dbReference type="ChEBI" id="CHEBI:29108"/>
    </reaction>
</comment>
<feature type="site" description="Crucial to convey clamshell closure to channel opening" evidence="21">
    <location>
        <position position="567"/>
    </location>
</feature>
<protein>
    <recommendedName>
        <fullName evidence="23">Glutamate receptor</fullName>
    </recommendedName>
</protein>
<keyword evidence="9 23" id="KW-0472">Membrane</keyword>
<evidence type="ECO:0000256" key="20">
    <source>
        <dbReference type="PIRSR" id="PIRSR601508-1"/>
    </source>
</evidence>
<keyword evidence="5" id="KW-0732">Signal</keyword>
<feature type="transmembrane region" description="Helical" evidence="23">
    <location>
        <begin position="728"/>
        <end position="750"/>
    </location>
</feature>
<comment type="subcellular location">
    <subcellularLocation>
        <location evidence="18 23">Postsynaptic cell membrane</location>
        <topology evidence="18 23">Multi-pass membrane protein</topology>
    </subcellularLocation>
</comment>
<evidence type="ECO:0000256" key="11">
    <source>
        <dbReference type="ARBA" id="ARBA00023157"/>
    </source>
</evidence>
<keyword evidence="13" id="KW-0325">Glycoprotein</keyword>
<dbReference type="Proteomes" id="UP000472277">
    <property type="component" value="Chromosome 19"/>
</dbReference>
<feature type="transmembrane region" description="Helical" evidence="23">
    <location>
        <begin position="466"/>
        <end position="488"/>
    </location>
</feature>
<evidence type="ECO:0000256" key="21">
    <source>
        <dbReference type="PIRSR" id="PIRSR601508-2"/>
    </source>
</evidence>
<evidence type="ECO:0000259" key="24">
    <source>
        <dbReference type="SMART" id="SM00079"/>
    </source>
</evidence>
<dbReference type="InterPro" id="IPR001320">
    <property type="entry name" value="Iontro_rcpt_C"/>
</dbReference>
<feature type="binding site" evidence="20">
    <location>
        <position position="589"/>
    </location>
    <ligand>
        <name>L-glutamate</name>
        <dbReference type="ChEBI" id="CHEBI:29985"/>
    </ligand>
</feature>
<dbReference type="SUPFAM" id="SSF81324">
    <property type="entry name" value="Voltage-gated potassium channels"/>
    <property type="match status" value="1"/>
</dbReference>
<evidence type="ECO:0000256" key="5">
    <source>
        <dbReference type="ARBA" id="ARBA00022729"/>
    </source>
</evidence>
<keyword evidence="14 23" id="KW-0628">Postsynaptic cell membrane</keyword>
<dbReference type="Gene3D" id="3.40.190.10">
    <property type="entry name" value="Periplasmic binding protein-like II"/>
    <property type="match status" value="2"/>
</dbReference>
<dbReference type="AlphaFoldDB" id="A0A674AT49"/>
<evidence type="ECO:0000256" key="19">
    <source>
        <dbReference type="ARBA" id="ARBA00036634"/>
    </source>
</evidence>
<dbReference type="FunFam" id="3.40.190.10:FF:000666">
    <property type="entry name" value="Glutamate receptor, ionotropic, AMPA 2a"/>
    <property type="match status" value="1"/>
</dbReference>
<evidence type="ECO:0000256" key="8">
    <source>
        <dbReference type="ARBA" id="ARBA00023065"/>
    </source>
</evidence>
<feature type="site" description="Interaction with the cone snail toxin Con-ikot-ikot" evidence="21">
    <location>
        <position position="686"/>
    </location>
</feature>
<evidence type="ECO:0000256" key="16">
    <source>
        <dbReference type="ARBA" id="ARBA00023288"/>
    </source>
</evidence>
<feature type="binding site" evidence="20">
    <location>
        <position position="425"/>
    </location>
    <ligand>
        <name>L-glutamate</name>
        <dbReference type="ChEBI" id="CHEBI:29985"/>
    </ligand>
</feature>
<evidence type="ECO:0000256" key="22">
    <source>
        <dbReference type="PIRSR" id="PIRSR601508-3"/>
    </source>
</evidence>
<sequence length="817" mass="91747">FIYSFIDPFSKGVYAIIGLYDRKTMNMLMSFCGALHVCFVTPSFPIETNNQFVIQLRPELQEPLIALIQHYKWTKFVYMYSSHSGLTVLQKILDTAAEKTWQVTSVNLDSGMDQVGFLKVVQDLEKKKEYNIILDCELERLNLILNLIAAQKKNLKNYHYILANLGFLDMNFTEFQKTGANITGFQLMNYSDQNVNKAIEEWVDFDSKDLKLPKRRLKYTGALTYDGVSVMATAFQNLRKQRIDISRRGNAGECLANPPAPWGQGIDIQRALQQVRIEGLTGHVQFNEKGHRINYTVSVMELSPSGPLKVGYWNENENYVNTAVYTPVVEEFFGLQNRTYIVTSILESPYVMLKKNHEQLVGNDKYEGYCVELAAEIAKHVGYTYKLEIVGDGKYGARDAESKMWNGMVGELVYGKADVAVAPLTITLVREEVIDFSKPFMSLGISIMIKKPTKSKPGVFSFLDPLAYEIWMCIVFAYIGVSVVLFLVSRFSPYECQNEGHTNEFGIFNSLWFSLGAFMQQGCDISPRSLSGRIVGGVWWFFTLIIISSYTANLAAFLTVERMVSPIESAEDLAKQTEIAYGTLDGGSTKEFFRRSKIAVFEKMWSYMKSADPSVFVKTTDEGVVRVRKSKGRYAYLLESTMNEYIEQRKPCDTMKVGGNLDSKGYGVATPKGSALRIPVNLAVLKLNEQAILDKLKNKWWYDKGECGSKDSGRKDKTSALSLSNVAGVFYILIGGLGLAMLVALVEFCYKSRIESRRMKTPGFCLSSISLMTSTLSRMTRTGSGGENGRVVAHDFPKASQTLPCMSQAAGFTDCSL</sequence>
<proteinExistence type="inferred from homology"/>
<dbReference type="FunFam" id="3.40.50.2300:FF:000004">
    <property type="entry name" value="Glutamate receptor, ionotropic, AMPA 2"/>
    <property type="match status" value="1"/>
</dbReference>
<keyword evidence="1 23" id="KW-0813">Transport</keyword>
<keyword evidence="17 23" id="KW-0407">Ion channel</keyword>
<gene>
    <name evidence="26" type="primary">GRIA1</name>
    <name evidence="26" type="synonym">LOC115153917</name>
</gene>
<keyword evidence="4 23" id="KW-0812">Transmembrane</keyword>
<evidence type="ECO:0000256" key="6">
    <source>
        <dbReference type="ARBA" id="ARBA00022989"/>
    </source>
</evidence>
<dbReference type="Gene3D" id="3.40.50.2300">
    <property type="match status" value="2"/>
</dbReference>
<comment type="function">
    <text evidence="23">Receptor for glutamate that functions as a ligand-gated ion channel in the central nervous system and plays an important role in excitatory synaptic transmission. L-glutamate acts as an excitatory neurotransmitter at many synapses in the central nervous system.</text>
</comment>
<keyword evidence="8 23" id="KW-0406">Ion transport</keyword>
<evidence type="ECO:0000256" key="12">
    <source>
        <dbReference type="ARBA" id="ARBA00023170"/>
    </source>
</evidence>
<dbReference type="Pfam" id="PF00060">
    <property type="entry name" value="Lig_chan"/>
    <property type="match status" value="1"/>
</dbReference>
<keyword evidence="11 22" id="KW-1015">Disulfide bond</keyword>
<feature type="site" description="Interaction with the cone snail toxin Con-ikot-ikot" evidence="21">
    <location>
        <position position="398"/>
    </location>
</feature>
<dbReference type="FunFam" id="3.40.190.10:FF:000001">
    <property type="entry name" value="Glutamate receptor ionotropic, kainate 2"/>
    <property type="match status" value="1"/>
</dbReference>
<evidence type="ECO:0000256" key="17">
    <source>
        <dbReference type="ARBA" id="ARBA00023303"/>
    </source>
</evidence>
<keyword evidence="6 23" id="KW-1133">Transmembrane helix</keyword>
<evidence type="ECO:0000256" key="7">
    <source>
        <dbReference type="ARBA" id="ARBA00023018"/>
    </source>
</evidence>